<dbReference type="SUPFAM" id="SSF53850">
    <property type="entry name" value="Periplasmic binding protein-like II"/>
    <property type="match status" value="1"/>
</dbReference>
<dbReference type="InterPro" id="IPR005064">
    <property type="entry name" value="BUG"/>
</dbReference>
<dbReference type="Pfam" id="PF03401">
    <property type="entry name" value="TctC"/>
    <property type="match status" value="1"/>
</dbReference>
<dbReference type="CDD" id="cd13578">
    <property type="entry name" value="PBP2_Bug27"/>
    <property type="match status" value="1"/>
</dbReference>
<dbReference type="PANTHER" id="PTHR42928:SF5">
    <property type="entry name" value="BLR1237 PROTEIN"/>
    <property type="match status" value="1"/>
</dbReference>
<evidence type="ECO:0000256" key="2">
    <source>
        <dbReference type="SAM" id="SignalP"/>
    </source>
</evidence>
<dbReference type="EMBL" id="JAVDWE010000001">
    <property type="protein sequence ID" value="MDR7092582.1"/>
    <property type="molecule type" value="Genomic_DNA"/>
</dbReference>
<organism evidence="3 4">
    <name type="scientific">Hydrogenophaga laconesensis</name>
    <dbReference type="NCBI Taxonomy" id="1805971"/>
    <lineage>
        <taxon>Bacteria</taxon>
        <taxon>Pseudomonadati</taxon>
        <taxon>Pseudomonadota</taxon>
        <taxon>Betaproteobacteria</taxon>
        <taxon>Burkholderiales</taxon>
        <taxon>Comamonadaceae</taxon>
        <taxon>Hydrogenophaga</taxon>
    </lineage>
</organism>
<keyword evidence="2" id="KW-0732">Signal</keyword>
<dbReference type="RefSeq" id="WP_204731591.1">
    <property type="nucleotide sequence ID" value="NZ_JAVDWE010000001.1"/>
</dbReference>
<dbReference type="PANTHER" id="PTHR42928">
    <property type="entry name" value="TRICARBOXYLATE-BINDING PROTEIN"/>
    <property type="match status" value="1"/>
</dbReference>
<dbReference type="Gene3D" id="3.40.190.10">
    <property type="entry name" value="Periplasmic binding protein-like II"/>
    <property type="match status" value="1"/>
</dbReference>
<dbReference type="InterPro" id="IPR042100">
    <property type="entry name" value="Bug_dom1"/>
</dbReference>
<name>A0ABU1V565_9BURK</name>
<feature type="signal peptide" evidence="2">
    <location>
        <begin position="1"/>
        <end position="27"/>
    </location>
</feature>
<evidence type="ECO:0000313" key="4">
    <source>
        <dbReference type="Proteomes" id="UP001265550"/>
    </source>
</evidence>
<keyword evidence="3" id="KW-0675">Receptor</keyword>
<protein>
    <submittedName>
        <fullName evidence="3">Tripartite-type tricarboxylate transporter receptor subunit TctC</fullName>
    </submittedName>
</protein>
<dbReference type="Gene3D" id="3.40.190.150">
    <property type="entry name" value="Bordetella uptake gene, domain 1"/>
    <property type="match status" value="1"/>
</dbReference>
<dbReference type="PIRSF" id="PIRSF017082">
    <property type="entry name" value="YflP"/>
    <property type="match status" value="1"/>
</dbReference>
<feature type="chain" id="PRO_5047454472" evidence="2">
    <location>
        <begin position="28"/>
        <end position="329"/>
    </location>
</feature>
<gene>
    <name evidence="3" type="ORF">J2X09_000305</name>
</gene>
<reference evidence="3 4" key="1">
    <citation type="submission" date="2023-07" db="EMBL/GenBank/DDBJ databases">
        <title>Sorghum-associated microbial communities from plants grown in Nebraska, USA.</title>
        <authorList>
            <person name="Schachtman D."/>
        </authorList>
    </citation>
    <scope>NUCLEOTIDE SEQUENCE [LARGE SCALE GENOMIC DNA]</scope>
    <source>
        <strain evidence="3 4">BE240</strain>
    </source>
</reference>
<keyword evidence="4" id="KW-1185">Reference proteome</keyword>
<evidence type="ECO:0000256" key="1">
    <source>
        <dbReference type="ARBA" id="ARBA00006987"/>
    </source>
</evidence>
<evidence type="ECO:0000313" key="3">
    <source>
        <dbReference type="EMBL" id="MDR7092582.1"/>
    </source>
</evidence>
<comment type="caution">
    <text evidence="3">The sequence shown here is derived from an EMBL/GenBank/DDBJ whole genome shotgun (WGS) entry which is preliminary data.</text>
</comment>
<sequence>MFTLHLRALARALTLAALGSAALLAHAQTPAWPTKPVTLVVGFAAGGSADILARALSQKLTTALGQPVVVDNKPGAGATIATAGVASAQADGHTLLLVTSGHAGSGALYPTLRYDPIKAFAPVVKLAASPVVVVVPASQPWKTLPELLDAARKAPGTLNYAAGGGGATTTALAAEFLKKDAQVDMVQVPYRGSGPALTALLAGEVQVGFEIPSSALPHIQSGKLRPLAVTSRTRSAALPDVPTVIDQGIRNFDVIGWFGVLAPAGTPQPVVARLNREINAILQQPDVRERLSGLGLEATGGTPEEFQKLIESDTQRYGEAIRRMGIKVE</sequence>
<comment type="similarity">
    <text evidence="1">Belongs to the UPF0065 (bug) family.</text>
</comment>
<accession>A0ABU1V565</accession>
<dbReference type="Proteomes" id="UP001265550">
    <property type="component" value="Unassembled WGS sequence"/>
</dbReference>
<proteinExistence type="inferred from homology"/>